<dbReference type="InterPro" id="IPR025391">
    <property type="entry name" value="DUF4123"/>
</dbReference>
<gene>
    <name evidence="2" type="ORF">ACFOEN_02125</name>
</gene>
<organism evidence="2 3">
    <name type="scientific">Piscinibacterium candidicorallinum</name>
    <dbReference type="NCBI Taxonomy" id="1793872"/>
    <lineage>
        <taxon>Bacteria</taxon>
        <taxon>Pseudomonadati</taxon>
        <taxon>Pseudomonadota</taxon>
        <taxon>Betaproteobacteria</taxon>
        <taxon>Burkholderiales</taxon>
        <taxon>Piscinibacterium</taxon>
    </lineage>
</organism>
<dbReference type="EMBL" id="JBHRTI010000003">
    <property type="protein sequence ID" value="MFC3146435.1"/>
    <property type="molecule type" value="Genomic_DNA"/>
</dbReference>
<feature type="domain" description="DUF4123" evidence="1">
    <location>
        <begin position="5"/>
        <end position="127"/>
    </location>
</feature>
<reference evidence="3" key="1">
    <citation type="journal article" date="2019" name="Int. J. Syst. Evol. Microbiol.">
        <title>The Global Catalogue of Microorganisms (GCM) 10K type strain sequencing project: providing services to taxonomists for standard genome sequencing and annotation.</title>
        <authorList>
            <consortium name="The Broad Institute Genomics Platform"/>
            <consortium name="The Broad Institute Genome Sequencing Center for Infectious Disease"/>
            <person name="Wu L."/>
            <person name="Ma J."/>
        </authorList>
    </citation>
    <scope>NUCLEOTIDE SEQUENCE [LARGE SCALE GENOMIC DNA]</scope>
    <source>
        <strain evidence="3">KCTC 52168</strain>
    </source>
</reference>
<protein>
    <submittedName>
        <fullName evidence="2">DUF4123 domain-containing protein</fullName>
    </submittedName>
</protein>
<keyword evidence="3" id="KW-1185">Reference proteome</keyword>
<dbReference type="RefSeq" id="WP_377300704.1">
    <property type="nucleotide sequence ID" value="NZ_CP180191.1"/>
</dbReference>
<accession>A0ABV7H2G7</accession>
<dbReference type="Proteomes" id="UP001595556">
    <property type="component" value="Unassembled WGS sequence"/>
</dbReference>
<evidence type="ECO:0000313" key="3">
    <source>
        <dbReference type="Proteomes" id="UP001595556"/>
    </source>
</evidence>
<sequence length="301" mass="34397">MLNDYFIVDGAQAPDVLGALQALHWQYASLFDGTPEKRLVEIAPLVFPVPDGEDERYKPLLKRINTIAHEEPAVHAISSPEDLEGVARHLRQFHVAKLPDDQKMILRWYDTRVFEPLLECLSQEQLASFFGPVRRWMYWDRFGTARSAEILSDEVASELEPPFELNPAQYSHLIDASVPYAVLRTLRETIPDELSRVNSSRLTRFLIDHLAVARKIGVEGHPAQVQFMLLALYTSGAFLNEPELVQWRTQPSVRVMSFLDWSDLLPDRVWQAGSPLWGEIQPLAPAIDDEHLFGGLDEYRN</sequence>
<dbReference type="Pfam" id="PF13503">
    <property type="entry name" value="DUF4123"/>
    <property type="match status" value="1"/>
</dbReference>
<evidence type="ECO:0000259" key="1">
    <source>
        <dbReference type="Pfam" id="PF13503"/>
    </source>
</evidence>
<comment type="caution">
    <text evidence="2">The sequence shown here is derived from an EMBL/GenBank/DDBJ whole genome shotgun (WGS) entry which is preliminary data.</text>
</comment>
<proteinExistence type="predicted"/>
<evidence type="ECO:0000313" key="2">
    <source>
        <dbReference type="EMBL" id="MFC3146435.1"/>
    </source>
</evidence>
<name>A0ABV7H2G7_9BURK</name>